<evidence type="ECO:0000313" key="2">
    <source>
        <dbReference type="EMBL" id="EIA14821.1"/>
    </source>
</evidence>
<comment type="caution">
    <text evidence="2">The sequence shown here is derived from an EMBL/GenBank/DDBJ whole genome shotgun (WGS) entry which is preliminary data.</text>
</comment>
<organism evidence="2 3">
    <name type="scientific">Staphylococcus aureus subsp. aureus DR10</name>
    <dbReference type="NCBI Taxonomy" id="1155079"/>
    <lineage>
        <taxon>Bacteria</taxon>
        <taxon>Bacillati</taxon>
        <taxon>Bacillota</taxon>
        <taxon>Bacilli</taxon>
        <taxon>Bacillales</taxon>
        <taxon>Staphylococcaceae</taxon>
        <taxon>Staphylococcus</taxon>
    </lineage>
</organism>
<gene>
    <name evidence="2" type="ORF">ST398NM02_1205</name>
</gene>
<accession>A0ABC9Q1V2</accession>
<evidence type="ECO:0000256" key="1">
    <source>
        <dbReference type="SAM" id="Phobius"/>
    </source>
</evidence>
<protein>
    <submittedName>
        <fullName evidence="2">Uncharacterized protein</fullName>
    </submittedName>
</protein>
<sequence length="43" mass="5103">MFIFNLMRSLKRSIVFLNNVSSFNLQIIFVILKMSETKMLMCT</sequence>
<keyword evidence="1" id="KW-0812">Transmembrane</keyword>
<dbReference type="Proteomes" id="UP000003093">
    <property type="component" value="Unassembled WGS sequence"/>
</dbReference>
<dbReference type="EMBL" id="AIDT01000002">
    <property type="protein sequence ID" value="EIA14821.1"/>
    <property type="molecule type" value="Genomic_DNA"/>
</dbReference>
<proteinExistence type="predicted"/>
<feature type="transmembrane region" description="Helical" evidence="1">
    <location>
        <begin position="14"/>
        <end position="32"/>
    </location>
</feature>
<evidence type="ECO:0000313" key="3">
    <source>
        <dbReference type="Proteomes" id="UP000003093"/>
    </source>
</evidence>
<reference evidence="2 3" key="1">
    <citation type="journal article" date="2012" name="MBio">
        <title>Identification of a highly transmissible animal-independent Staphylococcus aureus ST398 clone with distinct genomic and cell adhesion properties.</title>
        <authorList>
            <person name="Uhlemann A.C."/>
            <person name="Porcella S.F."/>
            <person name="Trivedi S."/>
            <person name="Sullivan S.B."/>
            <person name="Hafer C."/>
            <person name="Kennedy A.D."/>
            <person name="Barbian K.D."/>
            <person name="McCarthy A.J."/>
            <person name="Street C."/>
            <person name="Hirschberg D.L."/>
            <person name="Lipkin W.I."/>
            <person name="Lindsay J.A."/>
            <person name="DeLeo F.R."/>
            <person name="Lowy F.D."/>
        </authorList>
    </citation>
    <scope>NUCLEOTIDE SEQUENCE [LARGE SCALE GENOMIC DNA]</scope>
    <source>
        <strain evidence="2 3">DR10</strain>
    </source>
</reference>
<keyword evidence="1" id="KW-0472">Membrane</keyword>
<keyword evidence="1" id="KW-1133">Transmembrane helix</keyword>
<dbReference type="AlphaFoldDB" id="A0ABC9Q1V2"/>
<name>A0ABC9Q1V2_STAA5</name>